<keyword evidence="6" id="KW-1185">Reference proteome</keyword>
<dbReference type="Pfam" id="PF00107">
    <property type="entry name" value="ADH_zinc_N"/>
    <property type="match status" value="1"/>
</dbReference>
<protein>
    <submittedName>
        <fullName evidence="5">Oxidoreductase</fullName>
    </submittedName>
</protein>
<evidence type="ECO:0000313" key="5">
    <source>
        <dbReference type="EMBL" id="AEI10456.1"/>
    </source>
</evidence>
<dbReference type="eggNOG" id="COG0604">
    <property type="taxonomic scope" value="Bacteria"/>
</dbReference>
<evidence type="ECO:0000259" key="4">
    <source>
        <dbReference type="SMART" id="SM00829"/>
    </source>
</evidence>
<dbReference type="PANTHER" id="PTHR48106:SF8">
    <property type="entry name" value="OS02G0805600 PROTEIN"/>
    <property type="match status" value="1"/>
</dbReference>
<dbReference type="InterPro" id="IPR014189">
    <property type="entry name" value="Quinone_OxRdtase_PIG3"/>
</dbReference>
<dbReference type="SMART" id="SM00829">
    <property type="entry name" value="PKS_ER"/>
    <property type="match status" value="1"/>
</dbReference>
<name>F8E3D0_CORRG</name>
<dbReference type="HOGENOM" id="CLU_026673_3_4_11"/>
<dbReference type="Pfam" id="PF08240">
    <property type="entry name" value="ADH_N"/>
    <property type="match status" value="1"/>
</dbReference>
<evidence type="ECO:0000256" key="3">
    <source>
        <dbReference type="SAM" id="MobiDB-lite"/>
    </source>
</evidence>
<dbReference type="GO" id="GO:0070402">
    <property type="term" value="F:NADPH binding"/>
    <property type="evidence" value="ECO:0007669"/>
    <property type="project" value="TreeGrafter"/>
</dbReference>
<dbReference type="Proteomes" id="UP000000492">
    <property type="component" value="Chromosome"/>
</dbReference>
<evidence type="ECO:0000256" key="1">
    <source>
        <dbReference type="ARBA" id="ARBA00022857"/>
    </source>
</evidence>
<evidence type="ECO:0000313" key="6">
    <source>
        <dbReference type="Proteomes" id="UP000000492"/>
    </source>
</evidence>
<dbReference type="KEGG" id="crd:CRES_2103"/>
<dbReference type="NCBIfam" id="TIGR02824">
    <property type="entry name" value="quinone_pig3"/>
    <property type="match status" value="1"/>
</dbReference>
<dbReference type="InterPro" id="IPR013154">
    <property type="entry name" value="ADH-like_N"/>
</dbReference>
<keyword evidence="1" id="KW-0521">NADP</keyword>
<dbReference type="InterPro" id="IPR036291">
    <property type="entry name" value="NAD(P)-bd_dom_sf"/>
</dbReference>
<feature type="domain" description="Enoyl reductase (ER)" evidence="4">
    <location>
        <begin position="28"/>
        <end position="342"/>
    </location>
</feature>
<feature type="region of interest" description="Disordered" evidence="3">
    <location>
        <begin position="1"/>
        <end position="20"/>
    </location>
</feature>
<organism evidence="5 6">
    <name type="scientific">Corynebacterium resistens (strain DSM 45100 / JCM 12819 / GTC 2026 / SICGH 158)</name>
    <dbReference type="NCBI Taxonomy" id="662755"/>
    <lineage>
        <taxon>Bacteria</taxon>
        <taxon>Bacillati</taxon>
        <taxon>Actinomycetota</taxon>
        <taxon>Actinomycetes</taxon>
        <taxon>Mycobacteriales</taxon>
        <taxon>Corynebacteriaceae</taxon>
        <taxon>Corynebacterium</taxon>
    </lineage>
</organism>
<dbReference type="EMBL" id="CP002857">
    <property type="protein sequence ID" value="AEI10456.1"/>
    <property type="molecule type" value="Genomic_DNA"/>
</dbReference>
<sequence length="345" mass="36317">MGAMGFADTNTTTPDNTTAYGIVQTNPDEAESLEWKEIEKPLPSEGEALVRVRFAGVNRADTLQAQGHYPPPQGVTDVIGLEVTGVIEDPNGTTKPDGSAWKKGEEVAALLSGGGYATHVVVPQGQLLPIPEGFSLAQTASIVEVACTVWSNLTDVAGMKPDDRVLLHGGGGGIGTFATQYATAMGAEVAVTAGSQAKLDVCRNYGATTLINYREQDFAAELKKLGGADIILDIIGAKYLDSNVKALAKDGRLVIIGMQGGVKGELNIGRLLAKRGSIHATGLRYRDIEDKARIVAGTQRDIWPLLADGTITHHIDRTMPVQEAAAAHKALLSGEVTGKIVLEVN</sequence>
<keyword evidence="2" id="KW-0560">Oxidoreductase</keyword>
<dbReference type="Gene3D" id="3.40.50.720">
    <property type="entry name" value="NAD(P)-binding Rossmann-like Domain"/>
    <property type="match status" value="1"/>
</dbReference>
<reference evidence="5 6" key="1">
    <citation type="journal article" date="2012" name="BMC Genomics">
        <title>Complete genome sequence, lifestyle, and multi-drug resistance of the human pathogen Corynebacterium resistens DSM 45100 isolated from blood samples of a leukemia patient.</title>
        <authorList>
            <person name="Schroder J."/>
            <person name="Maus I."/>
            <person name="Meyer K."/>
            <person name="Wordemann S."/>
            <person name="Blom J."/>
            <person name="Jaenicke S."/>
            <person name="Schneider J."/>
            <person name="Trost E."/>
            <person name="Tauch A."/>
        </authorList>
    </citation>
    <scope>NUCLEOTIDE SEQUENCE [LARGE SCALE GENOMIC DNA]</scope>
    <source>
        <strain evidence="6">DSM 45100 / JCM 12819 / CCUG 50093 / GTC 2026 / SICGH 158</strain>
    </source>
</reference>
<dbReference type="Gene3D" id="3.90.180.10">
    <property type="entry name" value="Medium-chain alcohol dehydrogenases, catalytic domain"/>
    <property type="match status" value="1"/>
</dbReference>
<dbReference type="InterPro" id="IPR013149">
    <property type="entry name" value="ADH-like_C"/>
</dbReference>
<dbReference type="SUPFAM" id="SSF50129">
    <property type="entry name" value="GroES-like"/>
    <property type="match status" value="1"/>
</dbReference>
<dbReference type="InterPro" id="IPR011032">
    <property type="entry name" value="GroES-like_sf"/>
</dbReference>
<gene>
    <name evidence="5" type="ordered locus">CRES_2103</name>
</gene>
<accession>F8E3D0</accession>
<dbReference type="SUPFAM" id="SSF51735">
    <property type="entry name" value="NAD(P)-binding Rossmann-fold domains"/>
    <property type="match status" value="1"/>
</dbReference>
<feature type="compositionally biased region" description="Low complexity" evidence="3">
    <location>
        <begin position="8"/>
        <end position="18"/>
    </location>
</feature>
<dbReference type="GO" id="GO:0016651">
    <property type="term" value="F:oxidoreductase activity, acting on NAD(P)H"/>
    <property type="evidence" value="ECO:0007669"/>
    <property type="project" value="TreeGrafter"/>
</dbReference>
<dbReference type="AlphaFoldDB" id="F8E3D0"/>
<dbReference type="STRING" id="662755.CRES_2103"/>
<evidence type="ECO:0000256" key="2">
    <source>
        <dbReference type="ARBA" id="ARBA00023002"/>
    </source>
</evidence>
<dbReference type="InterPro" id="IPR020843">
    <property type="entry name" value="ER"/>
</dbReference>
<dbReference type="CDD" id="cd05276">
    <property type="entry name" value="p53_inducible_oxidoreductase"/>
    <property type="match status" value="1"/>
</dbReference>
<proteinExistence type="predicted"/>
<dbReference type="PANTHER" id="PTHR48106">
    <property type="entry name" value="QUINONE OXIDOREDUCTASE PIG3-RELATED"/>
    <property type="match status" value="1"/>
</dbReference>